<gene>
    <name evidence="1" type="ORF">KI387_002987</name>
</gene>
<evidence type="ECO:0000313" key="1">
    <source>
        <dbReference type="EMBL" id="KAH9330879.1"/>
    </source>
</evidence>
<dbReference type="AlphaFoldDB" id="A0AA38GWK8"/>
<feature type="non-terminal residue" evidence="1">
    <location>
        <position position="1"/>
    </location>
</feature>
<dbReference type="EMBL" id="JAHRHJ020000001">
    <property type="protein sequence ID" value="KAH9330879.1"/>
    <property type="molecule type" value="Genomic_DNA"/>
</dbReference>
<evidence type="ECO:0000313" key="2">
    <source>
        <dbReference type="Proteomes" id="UP000824469"/>
    </source>
</evidence>
<keyword evidence="2" id="KW-1185">Reference proteome</keyword>
<organism evidence="1 2">
    <name type="scientific">Taxus chinensis</name>
    <name type="common">Chinese yew</name>
    <name type="synonym">Taxus wallichiana var. chinensis</name>
    <dbReference type="NCBI Taxonomy" id="29808"/>
    <lineage>
        <taxon>Eukaryota</taxon>
        <taxon>Viridiplantae</taxon>
        <taxon>Streptophyta</taxon>
        <taxon>Embryophyta</taxon>
        <taxon>Tracheophyta</taxon>
        <taxon>Spermatophyta</taxon>
        <taxon>Pinopsida</taxon>
        <taxon>Pinidae</taxon>
        <taxon>Conifers II</taxon>
        <taxon>Cupressales</taxon>
        <taxon>Taxaceae</taxon>
        <taxon>Taxus</taxon>
    </lineage>
</organism>
<sequence length="51" mass="6045">RDEREWTICGTENDMAQRRATRFDADKHGHHLDIYIVSSLHGCVFAWRQSK</sequence>
<reference evidence="1 2" key="1">
    <citation type="journal article" date="2021" name="Nat. Plants">
        <title>The Taxus genome provides insights into paclitaxel biosynthesis.</title>
        <authorList>
            <person name="Xiong X."/>
            <person name="Gou J."/>
            <person name="Liao Q."/>
            <person name="Li Y."/>
            <person name="Zhou Q."/>
            <person name="Bi G."/>
            <person name="Li C."/>
            <person name="Du R."/>
            <person name="Wang X."/>
            <person name="Sun T."/>
            <person name="Guo L."/>
            <person name="Liang H."/>
            <person name="Lu P."/>
            <person name="Wu Y."/>
            <person name="Zhang Z."/>
            <person name="Ro D.K."/>
            <person name="Shang Y."/>
            <person name="Huang S."/>
            <person name="Yan J."/>
        </authorList>
    </citation>
    <scope>NUCLEOTIDE SEQUENCE [LARGE SCALE GENOMIC DNA]</scope>
    <source>
        <strain evidence="1">Ta-2019</strain>
    </source>
</reference>
<accession>A0AA38GWK8</accession>
<proteinExistence type="predicted"/>
<comment type="caution">
    <text evidence="1">The sequence shown here is derived from an EMBL/GenBank/DDBJ whole genome shotgun (WGS) entry which is preliminary data.</text>
</comment>
<dbReference type="Proteomes" id="UP000824469">
    <property type="component" value="Unassembled WGS sequence"/>
</dbReference>
<feature type="non-terminal residue" evidence="1">
    <location>
        <position position="51"/>
    </location>
</feature>
<name>A0AA38GWK8_TAXCH</name>
<protein>
    <submittedName>
        <fullName evidence="1">Uncharacterized protein</fullName>
    </submittedName>
</protein>